<dbReference type="Proteomes" id="UP000789901">
    <property type="component" value="Unassembled WGS sequence"/>
</dbReference>
<protein>
    <submittedName>
        <fullName evidence="1">30895_t:CDS:1</fullName>
    </submittedName>
</protein>
<accession>A0ABN7W877</accession>
<dbReference type="EMBL" id="CAJVQB010033850">
    <property type="protein sequence ID" value="CAG8820342.1"/>
    <property type="molecule type" value="Genomic_DNA"/>
</dbReference>
<keyword evidence="2" id="KW-1185">Reference proteome</keyword>
<proteinExistence type="predicted"/>
<organism evidence="1 2">
    <name type="scientific">Gigaspora margarita</name>
    <dbReference type="NCBI Taxonomy" id="4874"/>
    <lineage>
        <taxon>Eukaryota</taxon>
        <taxon>Fungi</taxon>
        <taxon>Fungi incertae sedis</taxon>
        <taxon>Mucoromycota</taxon>
        <taxon>Glomeromycotina</taxon>
        <taxon>Glomeromycetes</taxon>
        <taxon>Diversisporales</taxon>
        <taxon>Gigasporaceae</taxon>
        <taxon>Gigaspora</taxon>
    </lineage>
</organism>
<sequence length="98" mass="11114">MVGVSEIAFESWAAQHKVAKVDQMETVLGKEIREKASNVKEDRIIRRELTSVFTTGTIESCPTENAPPAFWICFVDTATAEFRLASFLDDVDRTYLKR</sequence>
<gene>
    <name evidence="1" type="ORF">GMARGA_LOCUS27542</name>
</gene>
<dbReference type="Gene3D" id="3.40.1170.10">
    <property type="entry name" value="DNA repair protein MutS, domain I"/>
    <property type="match status" value="1"/>
</dbReference>
<evidence type="ECO:0000313" key="1">
    <source>
        <dbReference type="EMBL" id="CAG8820342.1"/>
    </source>
</evidence>
<comment type="caution">
    <text evidence="1">The sequence shown here is derived from an EMBL/GenBank/DDBJ whole genome shotgun (WGS) entry which is preliminary data.</text>
</comment>
<reference evidence="1 2" key="1">
    <citation type="submission" date="2021-06" db="EMBL/GenBank/DDBJ databases">
        <authorList>
            <person name="Kallberg Y."/>
            <person name="Tangrot J."/>
            <person name="Rosling A."/>
        </authorList>
    </citation>
    <scope>NUCLEOTIDE SEQUENCE [LARGE SCALE GENOMIC DNA]</scope>
    <source>
        <strain evidence="1 2">120-4 pot B 10/14</strain>
    </source>
</reference>
<dbReference type="InterPro" id="IPR016151">
    <property type="entry name" value="DNA_mismatch_repair_MutS_N"/>
</dbReference>
<name>A0ABN7W877_GIGMA</name>
<evidence type="ECO:0000313" key="2">
    <source>
        <dbReference type="Proteomes" id="UP000789901"/>
    </source>
</evidence>